<dbReference type="Pfam" id="PF00640">
    <property type="entry name" value="PID"/>
    <property type="match status" value="1"/>
</dbReference>
<dbReference type="Gene3D" id="2.30.29.30">
    <property type="entry name" value="Pleckstrin-homology domain (PH domain)/Phosphotyrosine-binding domain (PTB)"/>
    <property type="match status" value="1"/>
</dbReference>
<dbReference type="FunFam" id="2.30.29.30:FF:000124">
    <property type="entry name" value="carboxyl-terminal PDZ ligand of neuronal nitric oxide synthase protein-like"/>
    <property type="match status" value="1"/>
</dbReference>
<keyword evidence="1" id="KW-0175">Coiled coil</keyword>
<name>A0A2G9SDH6_AQUCT</name>
<feature type="region of interest" description="Disordered" evidence="6">
    <location>
        <begin position="147"/>
        <end position="168"/>
    </location>
</feature>
<comment type="function">
    <text evidence="2">Adapter protein involved in neuronal nitric-oxide (NO) synthesis regulation via its association with nNOS/NOS1. The complex formed with NOS1 and synapsins is necessary for specific NO and synapsin functions at a presynaptic level. Mediates an indirect interaction between NOS1 and RASD1 leading to enhance the ability of NOS1 to activate RASD1. Competes with DLG4 for interaction with NOS1, possibly affecting NOS1 activity by regulating the interaction between NOS1 and DLG4. In kidney podocytes, plays a role in podosomes and filopodia formation through CDC42 activation.</text>
</comment>
<dbReference type="InterPro" id="IPR051133">
    <property type="entry name" value="Adapter_Engulfment-Domain"/>
</dbReference>
<dbReference type="PROSITE" id="PS01179">
    <property type="entry name" value="PID"/>
    <property type="match status" value="1"/>
</dbReference>
<evidence type="ECO:0000256" key="6">
    <source>
        <dbReference type="SAM" id="MobiDB-lite"/>
    </source>
</evidence>
<evidence type="ECO:0000313" key="8">
    <source>
        <dbReference type="EMBL" id="PIO38186.1"/>
    </source>
</evidence>
<dbReference type="GO" id="GO:0050998">
    <property type="term" value="F:nitric-oxide synthase binding"/>
    <property type="evidence" value="ECO:0007669"/>
    <property type="project" value="TreeGrafter"/>
</dbReference>
<accession>A0A2G9SDH6</accession>
<gene>
    <name evidence="8" type="ORF">AB205_0107640</name>
</gene>
<dbReference type="AlphaFoldDB" id="A0A2G9SDH6"/>
<evidence type="ECO:0000313" key="9">
    <source>
        <dbReference type="Proteomes" id="UP000228934"/>
    </source>
</evidence>
<evidence type="ECO:0000256" key="3">
    <source>
        <dbReference type="ARBA" id="ARBA00067706"/>
    </source>
</evidence>
<protein>
    <recommendedName>
        <fullName evidence="3">Carboxyl-terminal PDZ ligand of neuronal nitric oxide synthase protein</fullName>
    </recommendedName>
    <alternativeName>
        <fullName evidence="5">C-terminal PDZ ligand of neuronal nitric oxide synthase protein</fullName>
    </alternativeName>
    <alternativeName>
        <fullName evidence="4">Nitric oxide synthase 1 adaptor protein</fullName>
    </alternativeName>
</protein>
<dbReference type="EMBL" id="KV923960">
    <property type="protein sequence ID" value="PIO38186.1"/>
    <property type="molecule type" value="Genomic_DNA"/>
</dbReference>
<dbReference type="SUPFAM" id="SSF50729">
    <property type="entry name" value="PH domain-like"/>
    <property type="match status" value="1"/>
</dbReference>
<feature type="domain" description="PID" evidence="7">
    <location>
        <begin position="51"/>
        <end position="122"/>
    </location>
</feature>
<evidence type="ECO:0000256" key="4">
    <source>
        <dbReference type="ARBA" id="ARBA00075003"/>
    </source>
</evidence>
<reference evidence="9" key="1">
    <citation type="journal article" date="2017" name="Nat. Commun.">
        <title>The North American bullfrog draft genome provides insight into hormonal regulation of long noncoding RNA.</title>
        <authorList>
            <person name="Hammond S.A."/>
            <person name="Warren R.L."/>
            <person name="Vandervalk B.P."/>
            <person name="Kucuk E."/>
            <person name="Khan H."/>
            <person name="Gibb E.A."/>
            <person name="Pandoh P."/>
            <person name="Kirk H."/>
            <person name="Zhao Y."/>
            <person name="Jones M."/>
            <person name="Mungall A.J."/>
            <person name="Coope R."/>
            <person name="Pleasance S."/>
            <person name="Moore R.A."/>
            <person name="Holt R.A."/>
            <person name="Round J.M."/>
            <person name="Ohora S."/>
            <person name="Walle B.V."/>
            <person name="Veldhoen N."/>
            <person name="Helbing C.C."/>
            <person name="Birol I."/>
        </authorList>
    </citation>
    <scope>NUCLEOTIDE SEQUENCE [LARGE SCALE GENOMIC DNA]</scope>
</reference>
<evidence type="ECO:0000259" key="7">
    <source>
        <dbReference type="PROSITE" id="PS01179"/>
    </source>
</evidence>
<evidence type="ECO:0000256" key="5">
    <source>
        <dbReference type="ARBA" id="ARBA00075107"/>
    </source>
</evidence>
<dbReference type="PANTHER" id="PTHR11232:SF80">
    <property type="entry name" value="CARBOXYL-TERMINAL PDZ LIGAND OF NEURONAL NITRIC OXIDE SYNTHASE PROTEIN ISOFORM X1"/>
    <property type="match status" value="1"/>
</dbReference>
<dbReference type="InterPro" id="IPR011993">
    <property type="entry name" value="PH-like_dom_sf"/>
</dbReference>
<dbReference type="OrthoDB" id="10030336at2759"/>
<evidence type="ECO:0000256" key="2">
    <source>
        <dbReference type="ARBA" id="ARBA00054402"/>
    </source>
</evidence>
<organism evidence="8 9">
    <name type="scientific">Aquarana catesbeiana</name>
    <name type="common">American bullfrog</name>
    <name type="synonym">Rana catesbeiana</name>
    <dbReference type="NCBI Taxonomy" id="8400"/>
    <lineage>
        <taxon>Eukaryota</taxon>
        <taxon>Metazoa</taxon>
        <taxon>Chordata</taxon>
        <taxon>Craniata</taxon>
        <taxon>Vertebrata</taxon>
        <taxon>Euteleostomi</taxon>
        <taxon>Amphibia</taxon>
        <taxon>Batrachia</taxon>
        <taxon>Anura</taxon>
        <taxon>Neobatrachia</taxon>
        <taxon>Ranoidea</taxon>
        <taxon>Ranidae</taxon>
        <taxon>Aquarana</taxon>
    </lineage>
</organism>
<dbReference type="PANTHER" id="PTHR11232">
    <property type="entry name" value="PHOSPHOTYROSINE INTERACTION DOMAIN-CONTAINING FAMILY MEMBER"/>
    <property type="match status" value="1"/>
</dbReference>
<keyword evidence="9" id="KW-1185">Reference proteome</keyword>
<dbReference type="Proteomes" id="UP000228934">
    <property type="component" value="Unassembled WGS sequence"/>
</dbReference>
<dbReference type="SMART" id="SM00462">
    <property type="entry name" value="PTB"/>
    <property type="match status" value="1"/>
</dbReference>
<dbReference type="InterPro" id="IPR006020">
    <property type="entry name" value="PTB/PI_dom"/>
</dbReference>
<evidence type="ECO:0000256" key="1">
    <source>
        <dbReference type="ARBA" id="ARBA00023054"/>
    </source>
</evidence>
<proteinExistence type="predicted"/>
<sequence length="262" mass="29545">MVIFVFHFFFHQYEFKAKNIKKKKVGITVSLDGVKVVVRKKQKRKEWTWDESKMLLMHDPVYRIFYVSHDSQDLKIFSYIARDGASNTFKCNVFKSKKKSQAMQIVRTVGQAFEVCHKMSLQHAQQNADGQADGASDKSLEEAKLEGRQLTGAENKDTEEADGSLNRAAAEKRTCERAVSAPDLGLVKCLPVLKEQNGQDIENCSTYSSLSQKCHTPSCASSVSVLTPLASQHRLQLLQHQLLQQQQQTQVAIAQVSVMSFM</sequence>